<dbReference type="CDD" id="cd07067">
    <property type="entry name" value="HP_PGM_like"/>
    <property type="match status" value="1"/>
</dbReference>
<dbReference type="InterPro" id="IPR013078">
    <property type="entry name" value="His_Pase_superF_clade-1"/>
</dbReference>
<dbReference type="Gene3D" id="3.40.50.1240">
    <property type="entry name" value="Phosphoglycerate mutase-like"/>
    <property type="match status" value="1"/>
</dbReference>
<name>H2ZHL9_CIOSA</name>
<dbReference type="AlphaFoldDB" id="H2ZHL9"/>
<evidence type="ECO:0000313" key="2">
    <source>
        <dbReference type="Ensembl" id="ENSCSAVP00000017085.1"/>
    </source>
</evidence>
<evidence type="ECO:0000313" key="3">
    <source>
        <dbReference type="Proteomes" id="UP000007875"/>
    </source>
</evidence>
<dbReference type="Proteomes" id="UP000007875">
    <property type="component" value="Unassembled WGS sequence"/>
</dbReference>
<dbReference type="STRING" id="51511.ENSCSAVP00000017085"/>
<evidence type="ECO:0000256" key="1">
    <source>
        <dbReference type="PIRSR" id="PIRSR613078-3"/>
    </source>
</evidence>
<dbReference type="PANTHER" id="PTHR16469:SF27">
    <property type="entry name" value="UBIQUITIN-ASSOCIATED AND SH3 DOMAIN-CONTAINING BA-RELATED"/>
    <property type="match status" value="1"/>
</dbReference>
<organism evidence="2 3">
    <name type="scientific">Ciona savignyi</name>
    <name type="common">Pacific transparent sea squirt</name>
    <dbReference type="NCBI Taxonomy" id="51511"/>
    <lineage>
        <taxon>Eukaryota</taxon>
        <taxon>Metazoa</taxon>
        <taxon>Chordata</taxon>
        <taxon>Tunicata</taxon>
        <taxon>Ascidiacea</taxon>
        <taxon>Phlebobranchia</taxon>
        <taxon>Cionidae</taxon>
        <taxon>Ciona</taxon>
    </lineage>
</organism>
<dbReference type="Ensembl" id="ENSCSAVT00000017268.1">
    <property type="protein sequence ID" value="ENSCSAVP00000017085.1"/>
    <property type="gene ID" value="ENSCSAVG00000010046.1"/>
</dbReference>
<reference evidence="2" key="3">
    <citation type="submission" date="2025-09" db="UniProtKB">
        <authorList>
            <consortium name="Ensembl"/>
        </authorList>
    </citation>
    <scope>IDENTIFICATION</scope>
</reference>
<accession>H2ZHL9</accession>
<dbReference type="HOGENOM" id="CLU_061640_0_0_1"/>
<protein>
    <submittedName>
        <fullName evidence="2">Uncharacterized protein</fullName>
    </submittedName>
</protein>
<dbReference type="InterPro" id="IPR029033">
    <property type="entry name" value="His_PPase_superfam"/>
</dbReference>
<dbReference type="eggNOG" id="KOG3734">
    <property type="taxonomic scope" value="Eukaryota"/>
</dbReference>
<dbReference type="GeneTree" id="ENSGT00940000167071"/>
<dbReference type="Pfam" id="PF00300">
    <property type="entry name" value="His_Phos_1"/>
    <property type="match status" value="1"/>
</dbReference>
<dbReference type="SUPFAM" id="SSF53254">
    <property type="entry name" value="Phosphoglycerate mutase-like"/>
    <property type="match status" value="1"/>
</dbReference>
<proteinExistence type="predicted"/>
<dbReference type="InterPro" id="IPR051710">
    <property type="entry name" value="Phosphatase_SH3-domain"/>
</dbReference>
<feature type="site" description="Transition state stabilizer" evidence="1">
    <location>
        <position position="129"/>
    </location>
</feature>
<keyword evidence="3" id="KW-1185">Reference proteome</keyword>
<sequence>MGSYQAFLTGQGLRGAGVRFSHVFSSPSLRCLQTANAILKGMGEEKNISINVDLSLYEWMKWSPGGLPNFIDAAGMQEFGIRVDKGYRSSVKPDDLPHNERCSDYFKRCHKFISKIAKDTTGDILITCHAGSLDGLSRQIQGLSARGMPEFVGIVTKVPYCGSVVLEECLELGIWQIVEPPFPPF</sequence>
<reference evidence="2" key="2">
    <citation type="submission" date="2025-08" db="UniProtKB">
        <authorList>
            <consortium name="Ensembl"/>
        </authorList>
    </citation>
    <scope>IDENTIFICATION</scope>
</reference>
<dbReference type="OMA" id="PLHAYAN"/>
<dbReference type="InParanoid" id="H2ZHL9"/>
<reference evidence="3" key="1">
    <citation type="submission" date="2003-08" db="EMBL/GenBank/DDBJ databases">
        <authorList>
            <person name="Birren B."/>
            <person name="Nusbaum C."/>
            <person name="Abebe A."/>
            <person name="Abouelleil A."/>
            <person name="Adekoya E."/>
            <person name="Ait-zahra M."/>
            <person name="Allen N."/>
            <person name="Allen T."/>
            <person name="An P."/>
            <person name="Anderson M."/>
            <person name="Anderson S."/>
            <person name="Arachchi H."/>
            <person name="Armbruster J."/>
            <person name="Bachantsang P."/>
            <person name="Baldwin J."/>
            <person name="Barry A."/>
            <person name="Bayul T."/>
            <person name="Blitshsteyn B."/>
            <person name="Bloom T."/>
            <person name="Blye J."/>
            <person name="Boguslavskiy L."/>
            <person name="Borowsky M."/>
            <person name="Boukhgalter B."/>
            <person name="Brunache A."/>
            <person name="Butler J."/>
            <person name="Calixte N."/>
            <person name="Calvo S."/>
            <person name="Camarata J."/>
            <person name="Campo K."/>
            <person name="Chang J."/>
            <person name="Cheshatsang Y."/>
            <person name="Citroen M."/>
            <person name="Collymore A."/>
            <person name="Considine T."/>
            <person name="Cook A."/>
            <person name="Cooke P."/>
            <person name="Corum B."/>
            <person name="Cuomo C."/>
            <person name="David R."/>
            <person name="Dawoe T."/>
            <person name="Degray S."/>
            <person name="Dodge S."/>
            <person name="Dooley K."/>
            <person name="Dorje P."/>
            <person name="Dorjee K."/>
            <person name="Dorris L."/>
            <person name="Duffey N."/>
            <person name="Dupes A."/>
            <person name="Elkins T."/>
            <person name="Engels R."/>
            <person name="Erickson J."/>
            <person name="Farina A."/>
            <person name="Faro S."/>
            <person name="Ferreira P."/>
            <person name="Fischer H."/>
            <person name="Fitzgerald M."/>
            <person name="Foley K."/>
            <person name="Gage D."/>
            <person name="Galagan J."/>
            <person name="Gearin G."/>
            <person name="Gnerre S."/>
            <person name="Gnirke A."/>
            <person name="Goyette A."/>
            <person name="Graham J."/>
            <person name="Grandbois E."/>
            <person name="Gyaltsen K."/>
            <person name="Hafez N."/>
            <person name="Hagopian D."/>
            <person name="Hagos B."/>
            <person name="Hall J."/>
            <person name="Hatcher B."/>
            <person name="Heller A."/>
            <person name="Higgins H."/>
            <person name="Honan T."/>
            <person name="Horn A."/>
            <person name="Houde N."/>
            <person name="Hughes L."/>
            <person name="Hulme W."/>
            <person name="Husby E."/>
            <person name="Iliev I."/>
            <person name="Jaffe D."/>
            <person name="Jones C."/>
            <person name="Kamal M."/>
            <person name="Kamat A."/>
            <person name="Kamvysselis M."/>
            <person name="Karlsson E."/>
            <person name="Kells C."/>
            <person name="Kieu A."/>
            <person name="Kisner P."/>
            <person name="Kodira C."/>
            <person name="Kulbokas E."/>
            <person name="Labutti K."/>
            <person name="Lama D."/>
            <person name="Landers T."/>
            <person name="Leger J."/>
            <person name="Levine S."/>
            <person name="Lewis D."/>
            <person name="Lewis T."/>
            <person name="Lindblad-toh K."/>
            <person name="Liu X."/>
            <person name="Lokyitsang T."/>
            <person name="Lokyitsang Y."/>
            <person name="Lucien O."/>
            <person name="Lui A."/>
            <person name="Ma L.J."/>
            <person name="Mabbitt R."/>
            <person name="Macdonald J."/>
            <person name="Maclean C."/>
            <person name="Major J."/>
            <person name="Manning J."/>
            <person name="Marabella R."/>
            <person name="Maru K."/>
            <person name="Matthews C."/>
            <person name="Mauceli E."/>
            <person name="Mccarthy M."/>
            <person name="Mcdonough S."/>
            <person name="Mcghee T."/>
            <person name="Meldrim J."/>
            <person name="Meneus L."/>
            <person name="Mesirov J."/>
            <person name="Mihalev A."/>
            <person name="Mihova T."/>
            <person name="Mikkelsen T."/>
            <person name="Mlenga V."/>
            <person name="Moru K."/>
            <person name="Mozes J."/>
            <person name="Mulrain L."/>
            <person name="Munson G."/>
            <person name="Naylor J."/>
            <person name="Newes C."/>
            <person name="Nguyen C."/>
            <person name="Nguyen N."/>
            <person name="Nguyen T."/>
            <person name="Nicol R."/>
            <person name="Nielsen C."/>
            <person name="Nizzari M."/>
            <person name="Norbu C."/>
            <person name="Norbu N."/>
            <person name="O'donnell P."/>
            <person name="Okoawo O."/>
            <person name="O'leary S."/>
            <person name="Omotosho B."/>
            <person name="O'neill K."/>
            <person name="Osman S."/>
            <person name="Parker S."/>
            <person name="Perrin D."/>
            <person name="Phunkhang P."/>
            <person name="Piqani B."/>
            <person name="Purcell S."/>
            <person name="Rachupka T."/>
            <person name="Ramasamy U."/>
            <person name="Rameau R."/>
            <person name="Ray V."/>
            <person name="Raymond C."/>
            <person name="Retta R."/>
            <person name="Richardson S."/>
            <person name="Rise C."/>
            <person name="Rodriguez J."/>
            <person name="Rogers J."/>
            <person name="Rogov P."/>
            <person name="Rutman M."/>
            <person name="Schupbach R."/>
            <person name="Seaman C."/>
            <person name="Settipalli S."/>
            <person name="Sharpe T."/>
            <person name="Sheridan J."/>
            <person name="Sherpa N."/>
            <person name="Shi J."/>
            <person name="Smirnov S."/>
            <person name="Smith C."/>
            <person name="Sougnez C."/>
            <person name="Spencer B."/>
            <person name="Stalker J."/>
            <person name="Stange-thomann N."/>
            <person name="Stavropoulos S."/>
            <person name="Stetson K."/>
            <person name="Stone C."/>
            <person name="Stone S."/>
            <person name="Stubbs M."/>
            <person name="Talamas J."/>
            <person name="Tchuinga P."/>
            <person name="Tenzing P."/>
            <person name="Tesfaye S."/>
            <person name="Theodore J."/>
            <person name="Thoulutsang Y."/>
            <person name="Topham K."/>
            <person name="Towey S."/>
            <person name="Tsamla T."/>
            <person name="Tsomo N."/>
            <person name="Vallee D."/>
            <person name="Vassiliev H."/>
            <person name="Venkataraman V."/>
            <person name="Vinson J."/>
            <person name="Vo A."/>
            <person name="Wade C."/>
            <person name="Wang S."/>
            <person name="Wangchuk T."/>
            <person name="Wangdi T."/>
            <person name="Whittaker C."/>
            <person name="Wilkinson J."/>
            <person name="Wu Y."/>
            <person name="Wyman D."/>
            <person name="Yadav S."/>
            <person name="Yang S."/>
            <person name="Yang X."/>
            <person name="Yeager S."/>
            <person name="Yee E."/>
            <person name="Young G."/>
            <person name="Zainoun J."/>
            <person name="Zembeck L."/>
            <person name="Zimmer A."/>
            <person name="Zody M."/>
            <person name="Lander E."/>
        </authorList>
    </citation>
    <scope>NUCLEOTIDE SEQUENCE [LARGE SCALE GENOMIC DNA]</scope>
</reference>
<dbReference type="PANTHER" id="PTHR16469">
    <property type="entry name" value="UBIQUITIN-ASSOCIATED AND SH3 DOMAIN-CONTAINING BA-RELATED"/>
    <property type="match status" value="1"/>
</dbReference>